<evidence type="ECO:0000313" key="1">
    <source>
        <dbReference type="EMBL" id="NMO23369.1"/>
    </source>
</evidence>
<reference evidence="1 2" key="1">
    <citation type="submission" date="2020-04" db="EMBL/GenBank/DDBJ databases">
        <title>Draft genome of Pyxidicoccus fallax type strain.</title>
        <authorList>
            <person name="Whitworth D.E."/>
        </authorList>
    </citation>
    <scope>NUCLEOTIDE SEQUENCE [LARGE SCALE GENOMIC DNA]</scope>
    <source>
        <strain evidence="1 2">DSM 14698</strain>
    </source>
</reference>
<dbReference type="EMBL" id="JABBJJ010000594">
    <property type="protein sequence ID" value="NMO23369.1"/>
    <property type="molecule type" value="Genomic_DNA"/>
</dbReference>
<dbReference type="Proteomes" id="UP000518300">
    <property type="component" value="Unassembled WGS sequence"/>
</dbReference>
<dbReference type="AlphaFoldDB" id="A0A848M0G6"/>
<protein>
    <submittedName>
        <fullName evidence="1">Uncharacterized protein</fullName>
    </submittedName>
</protein>
<proteinExistence type="predicted"/>
<gene>
    <name evidence="1" type="ORF">HG543_52205</name>
</gene>
<accession>A0A848M0G6</accession>
<evidence type="ECO:0000313" key="2">
    <source>
        <dbReference type="Proteomes" id="UP000518300"/>
    </source>
</evidence>
<comment type="caution">
    <text evidence="1">The sequence shown here is derived from an EMBL/GenBank/DDBJ whole genome shotgun (WGS) entry which is preliminary data.</text>
</comment>
<feature type="non-terminal residue" evidence="1">
    <location>
        <position position="107"/>
    </location>
</feature>
<keyword evidence="2" id="KW-1185">Reference proteome</keyword>
<sequence>MEPASTRSAVLRRGAGLARLVLVLWLAAPWSVGLAQQPPRLRVAGASASNEVRLRTASEDFRHVLRVDLVGAEGEAPLEGGVTVLVDPLQSQDGVQVPLTATVGGAA</sequence>
<organism evidence="1 2">
    <name type="scientific">Pyxidicoccus fallax</name>
    <dbReference type="NCBI Taxonomy" id="394095"/>
    <lineage>
        <taxon>Bacteria</taxon>
        <taxon>Pseudomonadati</taxon>
        <taxon>Myxococcota</taxon>
        <taxon>Myxococcia</taxon>
        <taxon>Myxococcales</taxon>
        <taxon>Cystobacterineae</taxon>
        <taxon>Myxococcaceae</taxon>
        <taxon>Pyxidicoccus</taxon>
    </lineage>
</organism>
<name>A0A848M0G6_9BACT</name>